<dbReference type="Proteomes" id="UP000186736">
    <property type="component" value="Unassembled WGS sequence"/>
</dbReference>
<dbReference type="InterPro" id="IPR032750">
    <property type="entry name" value="TnsD_C"/>
</dbReference>
<dbReference type="Pfam" id="PF06527">
    <property type="entry name" value="TniQ"/>
    <property type="match status" value="1"/>
</dbReference>
<organism evidence="3 4">
    <name type="scientific">Pseudomonas putida</name>
    <name type="common">Arthrobacter siderocapsulatus</name>
    <dbReference type="NCBI Taxonomy" id="303"/>
    <lineage>
        <taxon>Bacteria</taxon>
        <taxon>Pseudomonadati</taxon>
        <taxon>Pseudomonadota</taxon>
        <taxon>Gammaproteobacteria</taxon>
        <taxon>Pseudomonadales</taxon>
        <taxon>Pseudomonadaceae</taxon>
        <taxon>Pseudomonas</taxon>
    </lineage>
</organism>
<gene>
    <name evidence="3" type="ORF">PSEMO_35060</name>
</gene>
<dbReference type="OrthoDB" id="470139at2"/>
<reference evidence="3 4" key="1">
    <citation type="submission" date="2016-10" db="EMBL/GenBank/DDBJ databases">
        <title>Genome Sequence of Pseudomonas putida GM4FR.</title>
        <authorList>
            <person name="Poehlein A."/>
            <person name="Wemheuer F."/>
            <person name="Hollensteiner J."/>
            <person name="Wemheuer B."/>
        </authorList>
    </citation>
    <scope>NUCLEOTIDE SEQUENCE [LARGE SCALE GENOMIC DNA]</scope>
    <source>
        <strain evidence="3 4">GM4FR</strain>
    </source>
</reference>
<evidence type="ECO:0000313" key="3">
    <source>
        <dbReference type="EMBL" id="OLS61577.1"/>
    </source>
</evidence>
<dbReference type="InterPro" id="IPR009492">
    <property type="entry name" value="TniQ"/>
</dbReference>
<proteinExistence type="predicted"/>
<feature type="domain" description="Transposon Tn7 transposition protein TnsD C-terminal" evidence="2">
    <location>
        <begin position="359"/>
        <end position="511"/>
    </location>
</feature>
<dbReference type="Pfam" id="PF15978">
    <property type="entry name" value="TnsD"/>
    <property type="match status" value="1"/>
</dbReference>
<dbReference type="AlphaFoldDB" id="A0A1Q9R2F4"/>
<protein>
    <submittedName>
        <fullName evidence="3">Uncharacterized protein</fullName>
    </submittedName>
</protein>
<evidence type="ECO:0000259" key="1">
    <source>
        <dbReference type="Pfam" id="PF06527"/>
    </source>
</evidence>
<feature type="domain" description="TniQ" evidence="1">
    <location>
        <begin position="7"/>
        <end position="160"/>
    </location>
</feature>
<sequence>MGLKFHFFPAAFLDETLHSVLSRYARLCGGSRKAAFAGELAAASFTQNVAFPSRLADLAELLPHGTDLSVARIIELHTVLPYYAPFLTHDQMQHAQGVMAVDGKGLMLKLGINASRIEGASRVRFCPLCIDEDIARDGAAYWHRTHQLPGVLVCPDHCQLLKVVDHGWHSRNSRQLNLPDDDEVQGHSVQLEVAQEYVPRLHQVALNSQQLLRSRLGPLAATVVQSFLLQGAAALDLACGEAHRLDLCRLAAHMNSFFNELPVAGEYSILREASPGLPATWVTKLLRRPRGTHHPLKYILLASALKVELASIPHTGELLLPREGRALPIEVRSSHLRVASPRVEELDGLPAAVWKLALSGHDALRIADSLNVSVVYVYRAIRAVEGGPSAWREARFLNERRQRRTAFEEAHRRLQARECRDYAWLYRCDRAWLTDCIAEHRNAHGGRAHSAGVFVVLDAELAEQIRSCAQRLRAVSGKPVRVSRTRIGRELNALSRFEKQLAKLPLCAGALEQECESAEQFHRRRLQWAQEKLLSEQRSVTQSSLYRTACIRPRVSSKKGKGF</sequence>
<evidence type="ECO:0000259" key="2">
    <source>
        <dbReference type="Pfam" id="PF15978"/>
    </source>
</evidence>
<comment type="caution">
    <text evidence="3">The sequence shown here is derived from an EMBL/GenBank/DDBJ whole genome shotgun (WGS) entry which is preliminary data.</text>
</comment>
<dbReference type="RefSeq" id="WP_075804325.1">
    <property type="nucleotide sequence ID" value="NZ_MKZO01000030.1"/>
</dbReference>
<evidence type="ECO:0000313" key="4">
    <source>
        <dbReference type="Proteomes" id="UP000186736"/>
    </source>
</evidence>
<accession>A0A1Q9R2F4</accession>
<name>A0A1Q9R2F4_PSEPU</name>
<dbReference type="EMBL" id="MKZO01000030">
    <property type="protein sequence ID" value="OLS61577.1"/>
    <property type="molecule type" value="Genomic_DNA"/>
</dbReference>